<dbReference type="Proteomes" id="UP000692816">
    <property type="component" value="Unassembled WGS sequence"/>
</dbReference>
<dbReference type="EMBL" id="JAGEPA010000001">
    <property type="protein sequence ID" value="MBO1429727.1"/>
    <property type="molecule type" value="Genomic_DNA"/>
</dbReference>
<dbReference type="Pfam" id="PF09839">
    <property type="entry name" value="DUF2066"/>
    <property type="match status" value="1"/>
</dbReference>
<keyword evidence="2" id="KW-1185">Reference proteome</keyword>
<proteinExistence type="predicted"/>
<gene>
    <name evidence="1" type="ORF">J4P68_09805</name>
</gene>
<name>A0ABS3ME69_9BRAD</name>
<dbReference type="InterPro" id="IPR018642">
    <property type="entry name" value="DUF2066"/>
</dbReference>
<comment type="caution">
    <text evidence="1">The sequence shown here is derived from an EMBL/GenBank/DDBJ whole genome shotgun (WGS) entry which is preliminary data.</text>
</comment>
<organism evidence="1 2">
    <name type="scientific">Bradyrhizobium quebecense</name>
    <dbReference type="NCBI Taxonomy" id="2748629"/>
    <lineage>
        <taxon>Bacteria</taxon>
        <taxon>Pseudomonadati</taxon>
        <taxon>Pseudomonadota</taxon>
        <taxon>Alphaproteobacteria</taxon>
        <taxon>Hyphomicrobiales</taxon>
        <taxon>Nitrobacteraceae</taxon>
        <taxon>Bradyrhizobium</taxon>
    </lineage>
</organism>
<accession>A0ABS3ME69</accession>
<evidence type="ECO:0000313" key="2">
    <source>
        <dbReference type="Proteomes" id="UP000692816"/>
    </source>
</evidence>
<protein>
    <submittedName>
        <fullName evidence="1">DUF2066 domain-containing protein</fullName>
    </submittedName>
</protein>
<sequence>MAALLETKRNPVAAFARGVVGALLAVALIWCSGAMAADDNLYRAQTVVTGQGEPNRIIGFGACLEDVLIKVSGQPMLASDRRLAAYKSKAKEFVSSYDYHDQYAGKPHHDEQGTRDRPYDLTVAFDEDKIDGLLAKLGLKPWRSQRPTLGVLVEMLHGPKDFIVTSEGTQSDLQRDALAAAAGKRGMRVVLPETAALTSANVTAAGLLKMPPTQLSSIVAPRGGEAILVGQLVWDDKDLGWTTQWRMAWRGRDYTWRFRGVTFDEAFRRGIGGAAQVLSGNGDPGRSK</sequence>
<evidence type="ECO:0000313" key="1">
    <source>
        <dbReference type="EMBL" id="MBO1429727.1"/>
    </source>
</evidence>
<dbReference type="RefSeq" id="WP_207832144.1">
    <property type="nucleotide sequence ID" value="NZ_CP088282.1"/>
</dbReference>
<reference evidence="1" key="1">
    <citation type="journal article" date="2021" name="Int. J. Syst. Evol. Microbiol.">
        <title>Bradyrhizobium septentrionale sp. nov. (sv. septentrionale) and Bradyrhizobium quebecense sp. nov. (sv. septentrionale) associated with legumes native to Canada possess rearranged symbiosis genes and numerous insertion sequences.</title>
        <authorList>
            <person name="Bromfield E.S.P."/>
            <person name="Cloutier S."/>
        </authorList>
    </citation>
    <scope>NUCLEOTIDE SEQUENCE</scope>
    <source>
        <strain evidence="1">12S5</strain>
    </source>
</reference>